<keyword evidence="4" id="KW-0396">Initiation factor</keyword>
<dbReference type="InterPro" id="IPR019622">
    <property type="entry name" value="Rrn9_dom"/>
</dbReference>
<feature type="region of interest" description="Disordered" evidence="2">
    <location>
        <begin position="366"/>
        <end position="400"/>
    </location>
</feature>
<evidence type="ECO:0000256" key="2">
    <source>
        <dbReference type="SAM" id="MobiDB-lite"/>
    </source>
</evidence>
<feature type="compositionally biased region" description="Basic and acidic residues" evidence="2">
    <location>
        <begin position="229"/>
        <end position="238"/>
    </location>
</feature>
<sequence>MSLFGGPLPPAGAQDDTPFMRSSSIIPPSSPPPLPTEEPLSSIEHDLSADNEASDEYTDSESEDERPRFQGKWWTYRNYIQEERDLAASLAQLRAEDLGLHLYNAYALKQRARAERAALKKNKADHAGEKPWMPPRLWTAWPLEPSQVPRSYERFAPLPTIDPGDEHTIRPVGYDQQKPSREMEEIMVGIVLKNAKERFNKRKWEDERETNARAARSTSRRRSRAASRMTDDESDAGRRSRAASASRAATPTGSRPVVTTDDDRAHRILQPSIRSSLTQLDSLLMALHRSQLNRNRGRARHGGDDTEMGADTAGETTDAPSSRASKRRKRNQSASEGELGVKRRRGRPPKPILQAAAIAAELTPDVTEAEQPATPPGASPRKRQKGRPRKYPRPLPGESWYMMRKRVDQLRAAGLDPLAASGESNGLSRAQTAEPEPEPESSRPASPAKSVAAGPARARSDSTASEDSEVREPKTPRWNRGRKVVRLRDWREVLGTAAMLGGFKPAVIERATRRCVDLFGEGMSLRVLEESNALDAPGELVEYVPDTVPPPEDMESEENEEMKEGEEEDGKPTWDGVSLKCPHHECPRYTEAYDSRWRLREHVKKKHGYKLQVAGDEVTETEGETITSKAKVNYADLVGAVHNDGFLKALPRRPGWVKKLASTDNGASQPPPVVSAETGGQEKDKTAQRRKKGKRAPGF</sequence>
<organism evidence="4 5">
    <name type="scientific">Botryosphaeria dothidea</name>
    <dbReference type="NCBI Taxonomy" id="55169"/>
    <lineage>
        <taxon>Eukaryota</taxon>
        <taxon>Fungi</taxon>
        <taxon>Dikarya</taxon>
        <taxon>Ascomycota</taxon>
        <taxon>Pezizomycotina</taxon>
        <taxon>Dothideomycetes</taxon>
        <taxon>Dothideomycetes incertae sedis</taxon>
        <taxon>Botryosphaeriales</taxon>
        <taxon>Botryosphaeriaceae</taxon>
        <taxon>Botryosphaeria</taxon>
    </lineage>
</organism>
<feature type="region of interest" description="Disordered" evidence="2">
    <location>
        <begin position="293"/>
        <end position="350"/>
    </location>
</feature>
<dbReference type="AlphaFoldDB" id="A0A8H4J3U7"/>
<dbReference type="Proteomes" id="UP000572817">
    <property type="component" value="Unassembled WGS sequence"/>
</dbReference>
<feature type="region of interest" description="Disordered" evidence="2">
    <location>
        <begin position="545"/>
        <end position="573"/>
    </location>
</feature>
<evidence type="ECO:0000313" key="4">
    <source>
        <dbReference type="EMBL" id="KAF4311633.1"/>
    </source>
</evidence>
<feature type="region of interest" description="Disordered" evidence="2">
    <location>
        <begin position="660"/>
        <end position="699"/>
    </location>
</feature>
<protein>
    <submittedName>
        <fullName evidence="4">RNA polymerase I specific transcription initiation factor RRN9</fullName>
    </submittedName>
</protein>
<feature type="compositionally biased region" description="Polar residues" evidence="2">
    <location>
        <begin position="422"/>
        <end position="431"/>
    </location>
</feature>
<feature type="region of interest" description="Disordered" evidence="2">
    <location>
        <begin position="1"/>
        <end position="67"/>
    </location>
</feature>
<feature type="region of interest" description="Disordered" evidence="2">
    <location>
        <begin position="418"/>
        <end position="477"/>
    </location>
</feature>
<keyword evidence="4" id="KW-0648">Protein biosynthesis</keyword>
<comment type="caution">
    <text evidence="4">The sequence shown here is derived from an EMBL/GenBank/DDBJ whole genome shotgun (WGS) entry which is preliminary data.</text>
</comment>
<keyword evidence="1" id="KW-0175">Coiled coil</keyword>
<dbReference type="Pfam" id="PF10680">
    <property type="entry name" value="RRN9"/>
    <property type="match status" value="1"/>
</dbReference>
<feature type="compositionally biased region" description="Acidic residues" evidence="2">
    <location>
        <begin position="552"/>
        <end position="569"/>
    </location>
</feature>
<name>A0A8H4J3U7_9PEZI</name>
<feature type="coiled-coil region" evidence="1">
    <location>
        <begin position="76"/>
        <end position="129"/>
    </location>
</feature>
<feature type="compositionally biased region" description="Basic residues" evidence="2">
    <location>
        <begin position="380"/>
        <end position="392"/>
    </location>
</feature>
<evidence type="ECO:0000313" key="5">
    <source>
        <dbReference type="Proteomes" id="UP000572817"/>
    </source>
</evidence>
<keyword evidence="5" id="KW-1185">Reference proteome</keyword>
<reference evidence="4" key="1">
    <citation type="submission" date="2020-04" db="EMBL/GenBank/DDBJ databases">
        <title>Genome Assembly and Annotation of Botryosphaeria dothidea sdau 11-99, a Latent Pathogen of Apple Fruit Ring Rot in China.</title>
        <authorList>
            <person name="Yu C."/>
            <person name="Diao Y."/>
            <person name="Lu Q."/>
            <person name="Zhao J."/>
            <person name="Cui S."/>
            <person name="Peng C."/>
            <person name="He B."/>
            <person name="Liu H."/>
        </authorList>
    </citation>
    <scope>NUCLEOTIDE SEQUENCE [LARGE SCALE GENOMIC DNA]</scope>
    <source>
        <strain evidence="4">Sdau11-99</strain>
    </source>
</reference>
<gene>
    <name evidence="4" type="ORF">GTA08_BOTSDO12941</name>
</gene>
<feature type="domain" description="Rrn9" evidence="3">
    <location>
        <begin position="90"/>
        <end position="155"/>
    </location>
</feature>
<dbReference type="EMBL" id="WWBZ02000009">
    <property type="protein sequence ID" value="KAF4311633.1"/>
    <property type="molecule type" value="Genomic_DNA"/>
</dbReference>
<evidence type="ECO:0000259" key="3">
    <source>
        <dbReference type="Pfam" id="PF10680"/>
    </source>
</evidence>
<feature type="compositionally biased region" description="Acidic residues" evidence="2">
    <location>
        <begin position="52"/>
        <end position="64"/>
    </location>
</feature>
<accession>A0A8H4J3U7</accession>
<feature type="region of interest" description="Disordered" evidence="2">
    <location>
        <begin position="203"/>
        <end position="270"/>
    </location>
</feature>
<proteinExistence type="predicted"/>
<dbReference type="OrthoDB" id="5412288at2759"/>
<feature type="compositionally biased region" description="Basic residues" evidence="2">
    <location>
        <begin position="688"/>
        <end position="699"/>
    </location>
</feature>
<evidence type="ECO:0000256" key="1">
    <source>
        <dbReference type="SAM" id="Coils"/>
    </source>
</evidence>
<dbReference type="GO" id="GO:0003743">
    <property type="term" value="F:translation initiation factor activity"/>
    <property type="evidence" value="ECO:0007669"/>
    <property type="project" value="UniProtKB-KW"/>
</dbReference>
<feature type="compositionally biased region" description="Low complexity" evidence="2">
    <location>
        <begin position="242"/>
        <end position="255"/>
    </location>
</feature>